<protein>
    <recommendedName>
        <fullName evidence="4">Lipoprotein</fullName>
    </recommendedName>
</protein>
<dbReference type="EMBL" id="QHCT01000016">
    <property type="protein sequence ID" value="RHX83931.1"/>
    <property type="molecule type" value="Genomic_DNA"/>
</dbReference>
<gene>
    <name evidence="2" type="ORF">DLM75_23610</name>
</gene>
<dbReference type="OrthoDB" id="9915217at2"/>
<evidence type="ECO:0008006" key="4">
    <source>
        <dbReference type="Google" id="ProtNLM"/>
    </source>
</evidence>
<feature type="transmembrane region" description="Helical" evidence="1">
    <location>
        <begin position="166"/>
        <end position="186"/>
    </location>
</feature>
<evidence type="ECO:0000256" key="1">
    <source>
        <dbReference type="SAM" id="Phobius"/>
    </source>
</evidence>
<dbReference type="Proteomes" id="UP000265798">
    <property type="component" value="Unassembled WGS sequence"/>
</dbReference>
<dbReference type="PROSITE" id="PS51257">
    <property type="entry name" value="PROKAR_LIPOPROTEIN"/>
    <property type="match status" value="1"/>
</dbReference>
<accession>A0A396YLE3</accession>
<dbReference type="RefSeq" id="WP_118970968.1">
    <property type="nucleotide sequence ID" value="NZ_QHCT01000016.1"/>
</dbReference>
<name>A0A396YLE3_9LEPT</name>
<feature type="transmembrane region" description="Helical" evidence="1">
    <location>
        <begin position="128"/>
        <end position="145"/>
    </location>
</feature>
<keyword evidence="1" id="KW-1133">Transmembrane helix</keyword>
<sequence length="213" mass="24524">MKRRSFLLLVNFALFGCLQFPNVPTRPVQIERVTPNFDQNDICYEFGSQTMNGRTLEENLKKFGGKAHVDFLNEIKTEIQKYLVENSRVNHCQIELKTIVKILISLNINSYADCSIKQNADNLNGCEIWFFFSGLTLGVIPFWGTSTSEIRFEVIDTKNQVFSYPYRPSIFAITHILLLPLSWINLLRGMPAAPFKQSVELFLFDSGLKEKEK</sequence>
<reference evidence="3" key="1">
    <citation type="submission" date="2018-05" db="EMBL/GenBank/DDBJ databases">
        <title>Leptospira yasudae sp. nov. and Leptospira stimsonii sp. nov., two pathogenic species of the genus Leptospira isolated from environmental sources.</title>
        <authorList>
            <person name="Casanovas-Massana A."/>
            <person name="Hamond C."/>
            <person name="Santos L.A."/>
            <person name="Hacker K.P."/>
            <person name="Balassiano I."/>
            <person name="Medeiros M.A."/>
            <person name="Reis M.G."/>
            <person name="Ko A.I."/>
            <person name="Wunder E.A."/>
        </authorList>
    </citation>
    <scope>NUCLEOTIDE SEQUENCE [LARGE SCALE GENOMIC DNA]</scope>
    <source>
        <strain evidence="3">Yale</strain>
    </source>
</reference>
<keyword evidence="1" id="KW-0812">Transmembrane</keyword>
<dbReference type="AlphaFoldDB" id="A0A396YLE3"/>
<comment type="caution">
    <text evidence="2">The sequence shown here is derived from an EMBL/GenBank/DDBJ whole genome shotgun (WGS) entry which is preliminary data.</text>
</comment>
<evidence type="ECO:0000313" key="3">
    <source>
        <dbReference type="Proteomes" id="UP000265798"/>
    </source>
</evidence>
<evidence type="ECO:0000313" key="2">
    <source>
        <dbReference type="EMBL" id="RHX83931.1"/>
    </source>
</evidence>
<organism evidence="2 3">
    <name type="scientific">Leptospira stimsonii</name>
    <dbReference type="NCBI Taxonomy" id="2202203"/>
    <lineage>
        <taxon>Bacteria</taxon>
        <taxon>Pseudomonadati</taxon>
        <taxon>Spirochaetota</taxon>
        <taxon>Spirochaetia</taxon>
        <taxon>Leptospirales</taxon>
        <taxon>Leptospiraceae</taxon>
        <taxon>Leptospira</taxon>
    </lineage>
</organism>
<keyword evidence="1" id="KW-0472">Membrane</keyword>
<proteinExistence type="predicted"/>